<dbReference type="GO" id="GO:0003700">
    <property type="term" value="F:DNA-binding transcription factor activity"/>
    <property type="evidence" value="ECO:0007669"/>
    <property type="project" value="TreeGrafter"/>
</dbReference>
<dbReference type="CDD" id="cd01392">
    <property type="entry name" value="HTH_LacI"/>
    <property type="match status" value="1"/>
</dbReference>
<dbReference type="SMART" id="SM00354">
    <property type="entry name" value="HTH_LACI"/>
    <property type="match status" value="1"/>
</dbReference>
<dbReference type="EMBL" id="SLUB01000007">
    <property type="protein sequence ID" value="THE13819.1"/>
    <property type="molecule type" value="Genomic_DNA"/>
</dbReference>
<evidence type="ECO:0000259" key="4">
    <source>
        <dbReference type="PROSITE" id="PS50932"/>
    </source>
</evidence>
<dbReference type="SUPFAM" id="SSF47413">
    <property type="entry name" value="lambda repressor-like DNA-binding domains"/>
    <property type="match status" value="1"/>
</dbReference>
<dbReference type="Pfam" id="PF00356">
    <property type="entry name" value="LacI"/>
    <property type="match status" value="1"/>
</dbReference>
<dbReference type="PRINTS" id="PR00036">
    <property type="entry name" value="HTHLACI"/>
</dbReference>
<dbReference type="PANTHER" id="PTHR30146">
    <property type="entry name" value="LACI-RELATED TRANSCRIPTIONAL REPRESSOR"/>
    <property type="match status" value="1"/>
</dbReference>
<evidence type="ECO:0000313" key="6">
    <source>
        <dbReference type="Proteomes" id="UP000306477"/>
    </source>
</evidence>
<dbReference type="Gene3D" id="3.40.50.2300">
    <property type="match status" value="2"/>
</dbReference>
<dbReference type="InterPro" id="IPR028082">
    <property type="entry name" value="Peripla_BP_I"/>
</dbReference>
<organism evidence="5 6">
    <name type="scientific">Bacillus timonensis</name>
    <dbReference type="NCBI Taxonomy" id="1033734"/>
    <lineage>
        <taxon>Bacteria</taxon>
        <taxon>Bacillati</taxon>
        <taxon>Bacillota</taxon>
        <taxon>Bacilli</taxon>
        <taxon>Bacillales</taxon>
        <taxon>Bacillaceae</taxon>
        <taxon>Bacillus</taxon>
    </lineage>
</organism>
<dbReference type="PANTHER" id="PTHR30146:SF109">
    <property type="entry name" value="HTH-TYPE TRANSCRIPTIONAL REGULATOR GALS"/>
    <property type="match status" value="1"/>
</dbReference>
<feature type="domain" description="HTH lacI-type" evidence="4">
    <location>
        <begin position="2"/>
        <end position="56"/>
    </location>
</feature>
<dbReference type="OrthoDB" id="3180992at2"/>
<evidence type="ECO:0000256" key="3">
    <source>
        <dbReference type="ARBA" id="ARBA00023163"/>
    </source>
</evidence>
<name>A0A4S3PVH8_9BACI</name>
<dbReference type="Proteomes" id="UP000306477">
    <property type="component" value="Unassembled WGS sequence"/>
</dbReference>
<dbReference type="InterPro" id="IPR010982">
    <property type="entry name" value="Lambda_DNA-bd_dom_sf"/>
</dbReference>
<dbReference type="PROSITE" id="PS00356">
    <property type="entry name" value="HTH_LACI_1"/>
    <property type="match status" value="1"/>
</dbReference>
<accession>A0A4S3PVH8</accession>
<dbReference type="InterPro" id="IPR001761">
    <property type="entry name" value="Peripla_BP/Lac1_sug-bd_dom"/>
</dbReference>
<dbReference type="PROSITE" id="PS50932">
    <property type="entry name" value="HTH_LACI_2"/>
    <property type="match status" value="1"/>
</dbReference>
<keyword evidence="6" id="KW-1185">Reference proteome</keyword>
<dbReference type="SUPFAM" id="SSF53822">
    <property type="entry name" value="Periplasmic binding protein-like I"/>
    <property type="match status" value="1"/>
</dbReference>
<comment type="caution">
    <text evidence="5">The sequence shown here is derived from an EMBL/GenBank/DDBJ whole genome shotgun (WGS) entry which is preliminary data.</text>
</comment>
<sequence>MVTMKEIARLANVSSATVSRVLNNSGYVSDDVRKRILKIIEETGYIPSEHAKALRTKQSNVIGVILPKLSTETASRIVNGISEELAKHGYQILLTNTNLDPKKEIEYVKLLKSKQVDGIILLATNRGEELLEEIKKLRIPFVATGQEMEGVPSVINNNFQAAKEITNLLIEKGHRSIAFIGVDETDYEVGYKRKAGYVAALEENQLPVANKWLGKAEFTIESGYSTAKKIFEASIEKPTAIVAVTDRLAIGAMEYLKEQGLEIPGDVALTGMGASDLSRYVSPKLTTVDFLSEYTGAEAAKTLLEILQEGTSIEKKQIDYRLMIRDSI</sequence>
<dbReference type="Pfam" id="PF00532">
    <property type="entry name" value="Peripla_BP_1"/>
    <property type="match status" value="1"/>
</dbReference>
<keyword evidence="1" id="KW-0805">Transcription regulation</keyword>
<keyword evidence="2" id="KW-0238">DNA-binding</keyword>
<evidence type="ECO:0000313" key="5">
    <source>
        <dbReference type="EMBL" id="THE13819.1"/>
    </source>
</evidence>
<evidence type="ECO:0000256" key="1">
    <source>
        <dbReference type="ARBA" id="ARBA00023015"/>
    </source>
</evidence>
<dbReference type="Gene3D" id="1.10.260.40">
    <property type="entry name" value="lambda repressor-like DNA-binding domains"/>
    <property type="match status" value="1"/>
</dbReference>
<evidence type="ECO:0000256" key="2">
    <source>
        <dbReference type="ARBA" id="ARBA00023125"/>
    </source>
</evidence>
<protein>
    <submittedName>
        <fullName evidence="5">LacI family transcriptional regulator</fullName>
    </submittedName>
</protein>
<dbReference type="STRING" id="1033734.GCA_000285535_02656"/>
<reference evidence="5 6" key="1">
    <citation type="journal article" date="2019" name="Indoor Air">
        <title>Impacts of indoor surface finishes on bacterial viability.</title>
        <authorList>
            <person name="Hu J."/>
            <person name="Maamar S.B."/>
            <person name="Glawe A.J."/>
            <person name="Gottel N."/>
            <person name="Gilbert J.A."/>
            <person name="Hartmann E.M."/>
        </authorList>
    </citation>
    <scope>NUCLEOTIDE SEQUENCE [LARGE SCALE GENOMIC DNA]</scope>
    <source>
        <strain evidence="5 6">AF060A6</strain>
    </source>
</reference>
<dbReference type="AlphaFoldDB" id="A0A4S3PVH8"/>
<dbReference type="CDD" id="cd01542">
    <property type="entry name" value="PBP1_TreR-like"/>
    <property type="match status" value="1"/>
</dbReference>
<gene>
    <name evidence="5" type="ORF">E1I69_06320</name>
</gene>
<proteinExistence type="predicted"/>
<dbReference type="RefSeq" id="WP_136378754.1">
    <property type="nucleotide sequence ID" value="NZ_SLUB01000007.1"/>
</dbReference>
<dbReference type="InterPro" id="IPR000843">
    <property type="entry name" value="HTH_LacI"/>
</dbReference>
<keyword evidence="3" id="KW-0804">Transcription</keyword>
<dbReference type="GO" id="GO:0000976">
    <property type="term" value="F:transcription cis-regulatory region binding"/>
    <property type="evidence" value="ECO:0007669"/>
    <property type="project" value="TreeGrafter"/>
</dbReference>